<feature type="transmembrane region" description="Helical" evidence="1">
    <location>
        <begin position="99"/>
        <end position="122"/>
    </location>
</feature>
<name>A0A1C4VVY7_9ACTN</name>
<feature type="transmembrane region" description="Helical" evidence="1">
    <location>
        <begin position="376"/>
        <end position="394"/>
    </location>
</feature>
<evidence type="ECO:0000313" key="3">
    <source>
        <dbReference type="Proteomes" id="UP000198864"/>
    </source>
</evidence>
<dbReference type="AlphaFoldDB" id="A0A1C4VVY7"/>
<feature type="transmembrane region" description="Helical" evidence="1">
    <location>
        <begin position="301"/>
        <end position="321"/>
    </location>
</feature>
<keyword evidence="1" id="KW-0812">Transmembrane</keyword>
<reference evidence="2 3" key="1">
    <citation type="submission" date="2016-06" db="EMBL/GenBank/DDBJ databases">
        <authorList>
            <person name="Kjaerup R.B."/>
            <person name="Dalgaard T.S."/>
            <person name="Juul-Madsen H.R."/>
        </authorList>
    </citation>
    <scope>NUCLEOTIDE SEQUENCE [LARGE SCALE GENOMIC DNA]</scope>
    <source>
        <strain evidence="2 3">DSM 44871</strain>
    </source>
</reference>
<gene>
    <name evidence="2" type="ORF">GA0070561_2132</name>
</gene>
<feature type="transmembrane region" description="Helical" evidence="1">
    <location>
        <begin position="7"/>
        <end position="24"/>
    </location>
</feature>
<organism evidence="2 3">
    <name type="scientific">Micromonospora saelicesensis</name>
    <dbReference type="NCBI Taxonomy" id="285676"/>
    <lineage>
        <taxon>Bacteria</taxon>
        <taxon>Bacillati</taxon>
        <taxon>Actinomycetota</taxon>
        <taxon>Actinomycetes</taxon>
        <taxon>Micromonosporales</taxon>
        <taxon>Micromonosporaceae</taxon>
        <taxon>Micromonospora</taxon>
    </lineage>
</organism>
<feature type="transmembrane region" description="Helical" evidence="1">
    <location>
        <begin position="161"/>
        <end position="186"/>
    </location>
</feature>
<evidence type="ECO:0000313" key="2">
    <source>
        <dbReference type="EMBL" id="SCE88176.1"/>
    </source>
</evidence>
<dbReference type="RefSeq" id="WP_091398128.1">
    <property type="nucleotide sequence ID" value="NZ_FMCR01000002.1"/>
</dbReference>
<accession>A0A1C4VVY7</accession>
<keyword evidence="1" id="KW-1133">Transmembrane helix</keyword>
<feature type="transmembrane region" description="Helical" evidence="1">
    <location>
        <begin position="226"/>
        <end position="247"/>
    </location>
</feature>
<evidence type="ECO:0000256" key="1">
    <source>
        <dbReference type="SAM" id="Phobius"/>
    </source>
</evidence>
<dbReference type="EMBL" id="FMCR01000002">
    <property type="protein sequence ID" value="SCE88176.1"/>
    <property type="molecule type" value="Genomic_DNA"/>
</dbReference>
<protein>
    <submittedName>
        <fullName evidence="2">Uncharacterized protein</fullName>
    </submittedName>
</protein>
<proteinExistence type="predicted"/>
<dbReference type="STRING" id="285676.GA0070561_2132"/>
<dbReference type="Proteomes" id="UP000198864">
    <property type="component" value="Unassembled WGS sequence"/>
</dbReference>
<keyword evidence="1" id="KW-0472">Membrane</keyword>
<sequence length="415" mass="43807">MSRPFRIVVAVLAAVGAILIYLGVTAEVNSMAGPITVTRTAVDFRTLVAKGVVFFAPLDPITAPMMDAVTPLIRWVVILLVGVSTYLACGLVTRRTHPFIAAMVGAAAALTATAIGDLLWWATLVVRVHTAPAGWYANEALDHSTLLASAHLTLTGWTSDALFLGCLLAGANASLVGCTSLAILLLGRLKKDTDEGDDEPRDAADDSAPAARVLLIGDVRGRSANLALAGVLPVLVLMLINGTQAVWDSYSGRGFLALLTVFLSRPALSPPPRGRDDVEYRLTHEIDPNPLSMDVWVHRSVLALAVLVVLWLLLWALLAGLPNSSHRLGLVVVCWGATIAASALTATSDVLVGCAISDSPTGCAPWESLGLQLTSALRFGAAWGWLVALPVLLARRLLDTDTSIDTQETPVHEST</sequence>
<feature type="transmembrane region" description="Helical" evidence="1">
    <location>
        <begin position="328"/>
        <end position="347"/>
    </location>
</feature>
<feature type="transmembrane region" description="Helical" evidence="1">
    <location>
        <begin position="72"/>
        <end position="92"/>
    </location>
</feature>